<keyword evidence="1" id="KW-0732">Signal</keyword>
<accession>A0A8S4Q282</accession>
<dbReference type="PANTHER" id="PTHR22588:SF3">
    <property type="entry name" value="VWFA DOMAIN-CONTAINING PROTEIN"/>
    <property type="match status" value="1"/>
</dbReference>
<dbReference type="Pfam" id="PF00092">
    <property type="entry name" value="VWA"/>
    <property type="match status" value="1"/>
</dbReference>
<dbReference type="EMBL" id="CAIIXF020000011">
    <property type="protein sequence ID" value="CAH1799669.1"/>
    <property type="molecule type" value="Genomic_DNA"/>
</dbReference>
<protein>
    <recommendedName>
        <fullName evidence="2">VWFA domain-containing protein</fullName>
    </recommendedName>
</protein>
<proteinExistence type="predicted"/>
<dbReference type="Gene3D" id="3.40.50.410">
    <property type="entry name" value="von Willebrand factor, type A domain"/>
    <property type="match status" value="1"/>
</dbReference>
<dbReference type="PANTHER" id="PTHR22588">
    <property type="entry name" value="VWFA DOMAIN-CONTAINING PROTEIN"/>
    <property type="match status" value="1"/>
</dbReference>
<gene>
    <name evidence="3" type="ORF">OFUS_LOCUS23651</name>
</gene>
<dbReference type="CDD" id="cd01450">
    <property type="entry name" value="vWFA_subfamily_ECM"/>
    <property type="match status" value="1"/>
</dbReference>
<dbReference type="PROSITE" id="PS50234">
    <property type="entry name" value="VWFA"/>
    <property type="match status" value="1"/>
</dbReference>
<evidence type="ECO:0000313" key="3">
    <source>
        <dbReference type="EMBL" id="CAH1799669.1"/>
    </source>
</evidence>
<reference evidence="3" key="1">
    <citation type="submission" date="2022-03" db="EMBL/GenBank/DDBJ databases">
        <authorList>
            <person name="Martin C."/>
        </authorList>
    </citation>
    <scope>NUCLEOTIDE SEQUENCE</scope>
</reference>
<name>A0A8S4Q282_OWEFU</name>
<feature type="signal peptide" evidence="1">
    <location>
        <begin position="1"/>
        <end position="20"/>
    </location>
</feature>
<dbReference type="SUPFAM" id="SSF53300">
    <property type="entry name" value="vWA-like"/>
    <property type="match status" value="1"/>
</dbReference>
<dbReference type="OrthoDB" id="6162049at2759"/>
<organism evidence="3 4">
    <name type="scientific">Owenia fusiformis</name>
    <name type="common">Polychaete worm</name>
    <dbReference type="NCBI Taxonomy" id="6347"/>
    <lineage>
        <taxon>Eukaryota</taxon>
        <taxon>Metazoa</taxon>
        <taxon>Spiralia</taxon>
        <taxon>Lophotrochozoa</taxon>
        <taxon>Annelida</taxon>
        <taxon>Polychaeta</taxon>
        <taxon>Sedentaria</taxon>
        <taxon>Canalipalpata</taxon>
        <taxon>Sabellida</taxon>
        <taxon>Oweniida</taxon>
        <taxon>Oweniidae</taxon>
        <taxon>Owenia</taxon>
    </lineage>
</organism>
<evidence type="ECO:0000259" key="2">
    <source>
        <dbReference type="PROSITE" id="PS50234"/>
    </source>
</evidence>
<dbReference type="AlphaFoldDB" id="A0A8S4Q282"/>
<dbReference type="InterPro" id="IPR036465">
    <property type="entry name" value="vWFA_dom_sf"/>
</dbReference>
<feature type="domain" description="VWFA" evidence="2">
    <location>
        <begin position="29"/>
        <end position="219"/>
    </location>
</feature>
<dbReference type="SMART" id="SM00327">
    <property type="entry name" value="VWA"/>
    <property type="match status" value="1"/>
</dbReference>
<evidence type="ECO:0000313" key="4">
    <source>
        <dbReference type="Proteomes" id="UP000749559"/>
    </source>
</evidence>
<feature type="chain" id="PRO_5035751648" description="VWFA domain-containing protein" evidence="1">
    <location>
        <begin position="21"/>
        <end position="585"/>
    </location>
</feature>
<dbReference type="InterPro" id="IPR002035">
    <property type="entry name" value="VWF_A"/>
</dbReference>
<evidence type="ECO:0000256" key="1">
    <source>
        <dbReference type="SAM" id="SignalP"/>
    </source>
</evidence>
<dbReference type="InterPro" id="IPR052229">
    <property type="entry name" value="Collagen-VI/PIF"/>
</dbReference>
<keyword evidence="4" id="KW-1185">Reference proteome</keyword>
<dbReference type="Proteomes" id="UP000749559">
    <property type="component" value="Unassembled WGS sequence"/>
</dbReference>
<sequence>MRRVAICLIAVILGFAGIDANDERACGLDLVLAIDTSCSFITEDKIKMKQFIIKFVEYINDIGPALRQTQIGILTYNQITTARFFLVDSKDLATPLARIKEIPMNLEKEEGCKTKTNQALEMARTDFFQESKGDRMTNANVLTIITDGVTIPKKLFKQTLKESDLNKKDGIEMFVIGVYGDKTKNVNTEEWNNMATDPTDWHVITINGTSGLSYSLEAIVRRKMTVACFHRPPVDDPWLYPNATSKTAPKTTTQITTNPTTTTMPTINTVTTVNQTSTNPTTTTTTLNQITTKHIAKTIKVTTPTKTIPTKSKTTLDISTTDSTTMITTPSRTTPKLMKHQCQGTKECKKLLGANYNCTNFMCVRGDPHIQQLVKGTDDPICYDLFGKPGQVYEFLTELSTGTFVTGVFIEGSNIVKSGELAKYIGEIVVKTNNLTVHVTVVDILLQRHANGTHTRVIRKWKRDTLSLQTVEKRGTMIKIYKSSMHVHIEDVVTIYISRHPKHLDFVIGELNKLAHLKVGGIMGVVSSMGYFVRTRFENKGIVHVGEFSVTVQWDHARKCWAVPKDATGFDELLKSFAKECLIRR</sequence>
<comment type="caution">
    <text evidence="3">The sequence shown here is derived from an EMBL/GenBank/DDBJ whole genome shotgun (WGS) entry which is preliminary data.</text>
</comment>